<keyword evidence="5 10" id="KW-0460">Magnesium</keyword>
<evidence type="ECO:0000256" key="4">
    <source>
        <dbReference type="ARBA" id="ARBA00022723"/>
    </source>
</evidence>
<comment type="catalytic activity">
    <reaction evidence="8 10 11">
        <text>2-(2-carboxy-4-methylthiazol-5-yl)ethyl phosphate + 4-amino-2-methyl-5-(diphosphooxymethyl)pyrimidine + 2 H(+) = thiamine phosphate + CO2 + diphosphate</text>
        <dbReference type="Rhea" id="RHEA:47848"/>
        <dbReference type="ChEBI" id="CHEBI:15378"/>
        <dbReference type="ChEBI" id="CHEBI:16526"/>
        <dbReference type="ChEBI" id="CHEBI:33019"/>
        <dbReference type="ChEBI" id="CHEBI:37575"/>
        <dbReference type="ChEBI" id="CHEBI:57841"/>
        <dbReference type="ChEBI" id="CHEBI:62890"/>
        <dbReference type="EC" id="2.5.1.3"/>
    </reaction>
</comment>
<keyword evidence="15" id="KW-1185">Reference proteome</keyword>
<comment type="function">
    <text evidence="1 10">Condenses 4-methyl-5-(beta-hydroxyethyl)thiazole monophosphate (THZ-P) and 2-methyl-4-amino-5-hydroxymethyl pyrimidine pyrophosphate (HMP-PP) to form thiamine monophosphate (TMP).</text>
</comment>
<feature type="domain" description="Thiamine phosphate synthase/TenI" evidence="13">
    <location>
        <begin position="7"/>
        <end position="188"/>
    </location>
</feature>
<evidence type="ECO:0000256" key="12">
    <source>
        <dbReference type="RuleBase" id="RU004253"/>
    </source>
</evidence>
<evidence type="ECO:0000256" key="8">
    <source>
        <dbReference type="ARBA" id="ARBA00047851"/>
    </source>
</evidence>
<dbReference type="InterPro" id="IPR034291">
    <property type="entry name" value="TMP_synthase"/>
</dbReference>
<dbReference type="Proteomes" id="UP000005695">
    <property type="component" value="Unassembled WGS sequence"/>
</dbReference>
<reference evidence="14" key="2">
    <citation type="submission" date="2006-05" db="EMBL/GenBank/DDBJ databases">
        <title>Sequencing of the draft genome and assembly of Desulfuromonas acetoxidans DSM 684.</title>
        <authorList>
            <consortium name="US DOE Joint Genome Institute (JGI-PGF)"/>
            <person name="Copeland A."/>
            <person name="Lucas S."/>
            <person name="Lapidus A."/>
            <person name="Barry K."/>
            <person name="Detter J.C."/>
            <person name="Glavina del Rio T."/>
            <person name="Hammon N."/>
            <person name="Israni S."/>
            <person name="Dalin E."/>
            <person name="Tice H."/>
            <person name="Bruce D."/>
            <person name="Pitluck S."/>
            <person name="Richardson P."/>
        </authorList>
    </citation>
    <scope>NUCLEOTIDE SEQUENCE [LARGE SCALE GENOMIC DNA]</scope>
    <source>
        <strain evidence="14">DSM 684</strain>
    </source>
</reference>
<dbReference type="InterPro" id="IPR036206">
    <property type="entry name" value="ThiamineP_synth_sf"/>
</dbReference>
<dbReference type="PANTHER" id="PTHR20857">
    <property type="entry name" value="THIAMINE-PHOSPHATE PYROPHOSPHORYLASE"/>
    <property type="match status" value="1"/>
</dbReference>
<dbReference type="RefSeq" id="WP_006001188.1">
    <property type="nucleotide sequence ID" value="NZ_AAEW02000012.1"/>
</dbReference>
<dbReference type="CDD" id="cd00564">
    <property type="entry name" value="TMP_TenI"/>
    <property type="match status" value="1"/>
</dbReference>
<comment type="catalytic activity">
    <reaction evidence="9 10 11">
        <text>2-[(2R,5Z)-2-carboxy-4-methylthiazol-5(2H)-ylidene]ethyl phosphate + 4-amino-2-methyl-5-(diphosphooxymethyl)pyrimidine + 2 H(+) = thiamine phosphate + CO2 + diphosphate</text>
        <dbReference type="Rhea" id="RHEA:47844"/>
        <dbReference type="ChEBI" id="CHEBI:15378"/>
        <dbReference type="ChEBI" id="CHEBI:16526"/>
        <dbReference type="ChEBI" id="CHEBI:33019"/>
        <dbReference type="ChEBI" id="CHEBI:37575"/>
        <dbReference type="ChEBI" id="CHEBI:57841"/>
        <dbReference type="ChEBI" id="CHEBI:62899"/>
        <dbReference type="EC" id="2.5.1.3"/>
    </reaction>
</comment>
<feature type="binding site" evidence="10">
    <location>
        <begin position="185"/>
        <end position="186"/>
    </location>
    <ligand>
        <name>2-[(2R,5Z)-2-carboxy-4-methylthiazol-5(2H)-ylidene]ethyl phosphate</name>
        <dbReference type="ChEBI" id="CHEBI:62899"/>
    </ligand>
</feature>
<evidence type="ECO:0000256" key="2">
    <source>
        <dbReference type="ARBA" id="ARBA00005165"/>
    </source>
</evidence>
<dbReference type="UniPathway" id="UPA00060">
    <property type="reaction ID" value="UER00141"/>
</dbReference>
<comment type="caution">
    <text evidence="14">The sequence shown here is derived from an EMBL/GenBank/DDBJ whole genome shotgun (WGS) entry which is preliminary data.</text>
</comment>
<dbReference type="InterPro" id="IPR013785">
    <property type="entry name" value="Aldolase_TIM"/>
</dbReference>
<dbReference type="OrthoDB" id="9810880at2"/>
<comment type="cofactor">
    <cofactor evidence="10">
        <name>Mg(2+)</name>
        <dbReference type="ChEBI" id="CHEBI:18420"/>
    </cofactor>
    <text evidence="10">Binds 1 Mg(2+) ion per subunit.</text>
</comment>
<keyword evidence="6 10" id="KW-0784">Thiamine biosynthesis</keyword>
<feature type="binding site" evidence="10">
    <location>
        <position position="69"/>
    </location>
    <ligand>
        <name>4-amino-2-methyl-5-(diphosphooxymethyl)pyrimidine</name>
        <dbReference type="ChEBI" id="CHEBI:57841"/>
    </ligand>
</feature>
<dbReference type="PANTHER" id="PTHR20857:SF15">
    <property type="entry name" value="THIAMINE-PHOSPHATE SYNTHASE"/>
    <property type="match status" value="1"/>
</dbReference>
<evidence type="ECO:0000259" key="13">
    <source>
        <dbReference type="Pfam" id="PF02581"/>
    </source>
</evidence>
<feature type="binding site" evidence="10">
    <location>
        <position position="165"/>
    </location>
    <ligand>
        <name>2-[(2R,5Z)-2-carboxy-4-methylthiazol-5(2H)-ylidene]ethyl phosphate</name>
        <dbReference type="ChEBI" id="CHEBI:62899"/>
    </ligand>
</feature>
<comment type="pathway">
    <text evidence="2 10 12">Cofactor biosynthesis; thiamine diphosphate biosynthesis; thiamine phosphate from 4-amino-2-methyl-5-diphosphomethylpyrimidine and 4-methyl-5-(2-phosphoethyl)-thiazole: step 1/1.</text>
</comment>
<evidence type="ECO:0000256" key="6">
    <source>
        <dbReference type="ARBA" id="ARBA00022977"/>
    </source>
</evidence>
<dbReference type="HAMAP" id="MF_00097">
    <property type="entry name" value="TMP_synthase"/>
    <property type="match status" value="1"/>
</dbReference>
<evidence type="ECO:0000256" key="1">
    <source>
        <dbReference type="ARBA" id="ARBA00003814"/>
    </source>
</evidence>
<comment type="caution">
    <text evidence="10">Lacks conserved residue(s) required for the propagation of feature annotation.</text>
</comment>
<dbReference type="GO" id="GO:0009228">
    <property type="term" value="P:thiamine biosynthetic process"/>
    <property type="evidence" value="ECO:0007669"/>
    <property type="project" value="UniProtKB-KW"/>
</dbReference>
<evidence type="ECO:0000313" key="14">
    <source>
        <dbReference type="EMBL" id="EAT15249.1"/>
    </source>
</evidence>
<keyword evidence="3 10" id="KW-0808">Transferase</keyword>
<dbReference type="FunFam" id="3.20.20.70:FF:000096">
    <property type="entry name" value="Thiamine-phosphate synthase"/>
    <property type="match status" value="1"/>
</dbReference>
<evidence type="ECO:0000256" key="7">
    <source>
        <dbReference type="ARBA" id="ARBA00047334"/>
    </source>
</evidence>
<feature type="binding site" evidence="10">
    <location>
        <begin position="37"/>
        <end position="41"/>
    </location>
    <ligand>
        <name>4-amino-2-methyl-5-(diphosphooxymethyl)pyrimidine</name>
        <dbReference type="ChEBI" id="CHEBI:57841"/>
    </ligand>
</feature>
<dbReference type="Pfam" id="PF02581">
    <property type="entry name" value="TMP-TENI"/>
    <property type="match status" value="1"/>
</dbReference>
<evidence type="ECO:0000256" key="3">
    <source>
        <dbReference type="ARBA" id="ARBA00022679"/>
    </source>
</evidence>
<feature type="binding site" evidence="10">
    <location>
        <begin position="134"/>
        <end position="136"/>
    </location>
    <ligand>
        <name>2-[(2R,5Z)-2-carboxy-4-methylthiazol-5(2H)-ylidene]ethyl phosphate</name>
        <dbReference type="ChEBI" id="CHEBI:62899"/>
    </ligand>
</feature>
<proteinExistence type="inferred from homology"/>
<dbReference type="NCBIfam" id="TIGR00693">
    <property type="entry name" value="thiE"/>
    <property type="match status" value="1"/>
</dbReference>
<dbReference type="Gene3D" id="3.20.20.70">
    <property type="entry name" value="Aldolase class I"/>
    <property type="match status" value="1"/>
</dbReference>
<sequence length="203" mass="21797">MAVDFSLYLISDRRQTGGRDLLEVIEAALSGGVQAVQLREKDLSTRELFTMGCALRKLTQRYQATLLINDRIDIALAVDADGVHLTEQSLEVEVARRLLGPDKLIGVSTHHVDRAVAVEQQGADFITFSPIYATPSKAAYGAPQGLDKLRNLCRQVSLPVIALGGINAQRRQAVLAAGASGCAVISAILTANDPCQAAKTLRF</sequence>
<dbReference type="InterPro" id="IPR022998">
    <property type="entry name" value="ThiamineP_synth_TenI"/>
</dbReference>
<reference evidence="14" key="1">
    <citation type="submission" date="2006-05" db="EMBL/GenBank/DDBJ databases">
        <title>Annotation of the draft genome assembly of Desulfuromonas acetoxidans DSM 684.</title>
        <authorList>
            <consortium name="US DOE Joint Genome Institute (JGI-ORNL)"/>
            <person name="Larimer F."/>
            <person name="Land M."/>
            <person name="Hauser L."/>
        </authorList>
    </citation>
    <scope>NUCLEOTIDE SEQUENCE [LARGE SCALE GENOMIC DNA]</scope>
    <source>
        <strain evidence="14">DSM 684</strain>
    </source>
</reference>
<dbReference type="SUPFAM" id="SSF51391">
    <property type="entry name" value="Thiamin phosphate synthase"/>
    <property type="match status" value="1"/>
</dbReference>
<gene>
    <name evidence="10" type="primary">thiE</name>
    <name evidence="14" type="ORF">Dace_1218</name>
</gene>
<comment type="similarity">
    <text evidence="10 11">Belongs to the thiamine-phosphate synthase family.</text>
</comment>
<dbReference type="EMBL" id="AAEW02000012">
    <property type="protein sequence ID" value="EAT15249.1"/>
    <property type="molecule type" value="Genomic_DNA"/>
</dbReference>
<feature type="binding site" evidence="10">
    <location>
        <position position="70"/>
    </location>
    <ligand>
        <name>Mg(2+)</name>
        <dbReference type="ChEBI" id="CHEBI:18420"/>
    </ligand>
</feature>
<dbReference type="GO" id="GO:0000287">
    <property type="term" value="F:magnesium ion binding"/>
    <property type="evidence" value="ECO:0007669"/>
    <property type="project" value="UniProtKB-UniRule"/>
</dbReference>
<organism evidence="14 15">
    <name type="scientific">Desulfuromonas acetoxidans (strain DSM 684 / 11070)</name>
    <dbReference type="NCBI Taxonomy" id="281689"/>
    <lineage>
        <taxon>Bacteria</taxon>
        <taxon>Pseudomonadati</taxon>
        <taxon>Thermodesulfobacteriota</taxon>
        <taxon>Desulfuromonadia</taxon>
        <taxon>Desulfuromonadales</taxon>
        <taxon>Desulfuromonadaceae</taxon>
        <taxon>Desulfuromonas</taxon>
    </lineage>
</organism>
<name>Q1JYF7_DESA6</name>
<dbReference type="EC" id="2.5.1.3" evidence="10"/>
<keyword evidence="4 10" id="KW-0479">Metal-binding</keyword>
<protein>
    <recommendedName>
        <fullName evidence="10">Thiamine-phosphate synthase</fullName>
        <shortName evidence="10">TP synthase</shortName>
        <shortName evidence="10">TPS</shortName>
        <ecNumber evidence="10">2.5.1.3</ecNumber>
    </recommendedName>
    <alternativeName>
        <fullName evidence="10">Thiamine-phosphate pyrophosphorylase</fullName>
        <shortName evidence="10">TMP pyrophosphorylase</shortName>
        <shortName evidence="10">TMP-PPase</shortName>
    </alternativeName>
</protein>
<feature type="binding site" evidence="10">
    <location>
        <position position="108"/>
    </location>
    <ligand>
        <name>4-amino-2-methyl-5-(diphosphooxymethyl)pyrimidine</name>
        <dbReference type="ChEBI" id="CHEBI:57841"/>
    </ligand>
</feature>
<evidence type="ECO:0000256" key="10">
    <source>
        <dbReference type="HAMAP-Rule" id="MF_00097"/>
    </source>
</evidence>
<evidence type="ECO:0000256" key="9">
    <source>
        <dbReference type="ARBA" id="ARBA00047883"/>
    </source>
</evidence>
<dbReference type="AlphaFoldDB" id="Q1JYF7"/>
<feature type="binding site" evidence="10">
    <location>
        <position position="137"/>
    </location>
    <ligand>
        <name>4-amino-2-methyl-5-(diphosphooxymethyl)pyrimidine</name>
        <dbReference type="ChEBI" id="CHEBI:57841"/>
    </ligand>
</feature>
<accession>Q1JYF7</accession>
<evidence type="ECO:0000313" key="15">
    <source>
        <dbReference type="Proteomes" id="UP000005695"/>
    </source>
</evidence>
<dbReference type="GO" id="GO:0009229">
    <property type="term" value="P:thiamine diphosphate biosynthetic process"/>
    <property type="evidence" value="ECO:0007669"/>
    <property type="project" value="UniProtKB-UniRule"/>
</dbReference>
<dbReference type="GO" id="GO:0005737">
    <property type="term" value="C:cytoplasm"/>
    <property type="evidence" value="ECO:0007669"/>
    <property type="project" value="TreeGrafter"/>
</dbReference>
<evidence type="ECO:0000256" key="11">
    <source>
        <dbReference type="RuleBase" id="RU003826"/>
    </source>
</evidence>
<dbReference type="GO" id="GO:0004789">
    <property type="term" value="F:thiamine-phosphate diphosphorylase activity"/>
    <property type="evidence" value="ECO:0007669"/>
    <property type="project" value="UniProtKB-UniRule"/>
</dbReference>
<evidence type="ECO:0000256" key="5">
    <source>
        <dbReference type="ARBA" id="ARBA00022842"/>
    </source>
</evidence>
<comment type="catalytic activity">
    <reaction evidence="7 10 11">
        <text>4-methyl-5-(2-phosphooxyethyl)-thiazole + 4-amino-2-methyl-5-(diphosphooxymethyl)pyrimidine + H(+) = thiamine phosphate + diphosphate</text>
        <dbReference type="Rhea" id="RHEA:22328"/>
        <dbReference type="ChEBI" id="CHEBI:15378"/>
        <dbReference type="ChEBI" id="CHEBI:33019"/>
        <dbReference type="ChEBI" id="CHEBI:37575"/>
        <dbReference type="ChEBI" id="CHEBI:57841"/>
        <dbReference type="ChEBI" id="CHEBI:58296"/>
        <dbReference type="EC" id="2.5.1.3"/>
    </reaction>
</comment>